<dbReference type="PANTHER" id="PTHR37012:SF6">
    <property type="entry name" value="BZIP TRANSCRIPTION FACTOR"/>
    <property type="match status" value="1"/>
</dbReference>
<gene>
    <name evidence="3" type="ORF">AJ79_02165</name>
</gene>
<protein>
    <recommendedName>
        <fullName evidence="5">BZIP domain-containing protein</fullName>
    </recommendedName>
</protein>
<proteinExistence type="predicted"/>
<accession>A0A2B7Y3K2</accession>
<dbReference type="PANTHER" id="PTHR37012">
    <property type="entry name" value="B-ZIP TRANSCRIPTION FACTOR (EUROFUNG)-RELATED"/>
    <property type="match status" value="1"/>
</dbReference>
<keyword evidence="4" id="KW-1185">Reference proteome</keyword>
<evidence type="ECO:0000256" key="2">
    <source>
        <dbReference type="SAM" id="MobiDB-lite"/>
    </source>
</evidence>
<feature type="coiled-coil region" evidence="1">
    <location>
        <begin position="45"/>
        <end position="72"/>
    </location>
</feature>
<feature type="region of interest" description="Disordered" evidence="2">
    <location>
        <begin position="1"/>
        <end position="22"/>
    </location>
</feature>
<evidence type="ECO:0008006" key="5">
    <source>
        <dbReference type="Google" id="ProtNLM"/>
    </source>
</evidence>
<dbReference type="AlphaFoldDB" id="A0A2B7Y3K2"/>
<comment type="caution">
    <text evidence="3">The sequence shown here is derived from an EMBL/GenBank/DDBJ whole genome shotgun (WGS) entry which is preliminary data.</text>
</comment>
<dbReference type="CDD" id="cd14688">
    <property type="entry name" value="bZIP_YAP"/>
    <property type="match status" value="1"/>
</dbReference>
<reference evidence="3 4" key="1">
    <citation type="submission" date="2017-10" db="EMBL/GenBank/DDBJ databases">
        <title>Comparative genomics in systemic dimorphic fungi from Ajellomycetaceae.</title>
        <authorList>
            <person name="Munoz J.F."/>
            <person name="Mcewen J.G."/>
            <person name="Clay O.K."/>
            <person name="Cuomo C.A."/>
        </authorList>
    </citation>
    <scope>NUCLEOTIDE SEQUENCE [LARGE SCALE GENOMIC DNA]</scope>
    <source>
        <strain evidence="3 4">UAMH5409</strain>
    </source>
</reference>
<dbReference type="Proteomes" id="UP000223968">
    <property type="component" value="Unassembled WGS sequence"/>
</dbReference>
<dbReference type="EMBL" id="PDNB01000022">
    <property type="protein sequence ID" value="PGH15785.1"/>
    <property type="molecule type" value="Genomic_DNA"/>
</dbReference>
<sequence>MSSAEKKRLRDRRAQQALRDKKLRHTAKLEQQLAHCEQYHNDQKVQQRLQEIELLRRQNEALTVRHEKLRQLVRSWDVDPADSISWDSSAAAALQQAPQGIPNLHEVQENADLNGYHRQMLLASDAEPHYSTAAGSVGEPSDDINDSNADPFSPTAFLSASTLQPPLSKIPPPSLPSCIESSHAGSSLSWSVLPLNDDDFSVPRNISCPWFSHPAQIALAPDSPSSPLDILYGTRTNPLADEIHSTLRRRPLQDPEHLALGWILYHFTKWLVTPNPATFPRLPDFMKPLWEQSQIMHPMVLDFITWPRLRLKLIQQWLVYRERWDELLGMLASSVRVRWPREESILCRDPWSDEVKIRRGFYETFTRESGWGILPDFMESFPDVVAGVGGRALVYDV</sequence>
<name>A0A2B7Y3K2_9EURO</name>
<dbReference type="OrthoDB" id="4161589at2759"/>
<feature type="compositionally biased region" description="Basic and acidic residues" evidence="2">
    <location>
        <begin position="1"/>
        <end position="20"/>
    </location>
</feature>
<evidence type="ECO:0000256" key="1">
    <source>
        <dbReference type="SAM" id="Coils"/>
    </source>
</evidence>
<evidence type="ECO:0000313" key="3">
    <source>
        <dbReference type="EMBL" id="PGH15785.1"/>
    </source>
</evidence>
<evidence type="ECO:0000313" key="4">
    <source>
        <dbReference type="Proteomes" id="UP000223968"/>
    </source>
</evidence>
<dbReference type="Pfam" id="PF11905">
    <property type="entry name" value="DUF3425"/>
    <property type="match status" value="1"/>
</dbReference>
<dbReference type="InterPro" id="IPR021833">
    <property type="entry name" value="DUF3425"/>
</dbReference>
<keyword evidence="1" id="KW-0175">Coiled coil</keyword>
<organism evidence="3 4">
    <name type="scientific">Helicocarpus griseus UAMH5409</name>
    <dbReference type="NCBI Taxonomy" id="1447875"/>
    <lineage>
        <taxon>Eukaryota</taxon>
        <taxon>Fungi</taxon>
        <taxon>Dikarya</taxon>
        <taxon>Ascomycota</taxon>
        <taxon>Pezizomycotina</taxon>
        <taxon>Eurotiomycetes</taxon>
        <taxon>Eurotiomycetidae</taxon>
        <taxon>Onygenales</taxon>
        <taxon>Ajellomycetaceae</taxon>
        <taxon>Helicocarpus</taxon>
    </lineage>
</organism>